<keyword evidence="2" id="KW-0597">Phosphoprotein</keyword>
<accession>Q49937</accession>
<dbReference type="Pfam" id="PF00550">
    <property type="entry name" value="PP-binding"/>
    <property type="match status" value="1"/>
</dbReference>
<dbReference type="InterPro" id="IPR036736">
    <property type="entry name" value="ACP-like_sf"/>
</dbReference>
<keyword evidence="1" id="KW-0596">Phosphopantetheine</keyword>
<feature type="domain" description="Carrier" evidence="3">
    <location>
        <begin position="17"/>
        <end position="92"/>
    </location>
</feature>
<evidence type="ECO:0000256" key="1">
    <source>
        <dbReference type="ARBA" id="ARBA00022450"/>
    </source>
</evidence>
<name>Q49937_MYCLR</name>
<dbReference type="InterPro" id="IPR020806">
    <property type="entry name" value="PKS_PP-bd"/>
</dbReference>
<reference evidence="4" key="2">
    <citation type="submission" date="1994-03" db="EMBL/GenBank/DDBJ databases">
        <authorList>
            <person name="Robison K."/>
        </authorList>
    </citation>
    <scope>NUCLEOTIDE SEQUENCE</scope>
</reference>
<dbReference type="SMART" id="SM00823">
    <property type="entry name" value="PKS_PP"/>
    <property type="match status" value="1"/>
</dbReference>
<evidence type="ECO:0000259" key="3">
    <source>
        <dbReference type="PROSITE" id="PS50075"/>
    </source>
</evidence>
<evidence type="ECO:0000256" key="2">
    <source>
        <dbReference type="ARBA" id="ARBA00022553"/>
    </source>
</evidence>
<dbReference type="EMBL" id="U00023">
    <property type="protein sequence ID" value="AAA17361.1"/>
    <property type="molecule type" value="Genomic_DNA"/>
</dbReference>
<evidence type="ECO:0000313" key="4">
    <source>
        <dbReference type="EMBL" id="AAA17361.1"/>
    </source>
</evidence>
<dbReference type="PROSITE" id="PS50075">
    <property type="entry name" value="CARRIER"/>
    <property type="match status" value="1"/>
</dbReference>
<reference evidence="4" key="1">
    <citation type="submission" date="1994-01" db="EMBL/GenBank/DDBJ databases">
        <authorList>
            <person name="Smith D.R."/>
        </authorList>
    </citation>
    <scope>NUCLEOTIDE SEQUENCE</scope>
</reference>
<dbReference type="Gene3D" id="1.10.1200.10">
    <property type="entry name" value="ACP-like"/>
    <property type="match status" value="1"/>
</dbReference>
<dbReference type="AlphaFoldDB" id="Q49937"/>
<dbReference type="PIR" id="S73018">
    <property type="entry name" value="S73018"/>
</dbReference>
<organism evidence="4">
    <name type="scientific">Mycobacterium leprae</name>
    <dbReference type="NCBI Taxonomy" id="1769"/>
    <lineage>
        <taxon>Bacteria</taxon>
        <taxon>Bacillati</taxon>
        <taxon>Actinomycetota</taxon>
        <taxon>Actinomycetes</taxon>
        <taxon>Mycobacteriales</taxon>
        <taxon>Mycobacteriaceae</taxon>
        <taxon>Mycobacterium</taxon>
    </lineage>
</organism>
<protein>
    <submittedName>
        <fullName evidence="4">L518_F2_22</fullName>
    </submittedName>
</protein>
<dbReference type="GO" id="GO:0031177">
    <property type="term" value="F:phosphopantetheine binding"/>
    <property type="evidence" value="ECO:0007669"/>
    <property type="project" value="InterPro"/>
</dbReference>
<dbReference type="InterPro" id="IPR009081">
    <property type="entry name" value="PP-bd_ACP"/>
</dbReference>
<dbReference type="SMART" id="SM01294">
    <property type="entry name" value="PKS_PP_betabranch"/>
    <property type="match status" value="1"/>
</dbReference>
<proteinExistence type="predicted"/>
<sequence length="130" mass="14421">MNSAKPYGLARQNADITCCSTTLVLWSPRRWDLLPAETLDPSAGFFQLGMDSLMSVTLQRALSDSLGEFLPASVVFDYPTVYSLTDYLATILPEFLEPEAPSGRTTADAYDEFTESELLDQLSERLRGTQ</sequence>
<dbReference type="SUPFAM" id="SSF47336">
    <property type="entry name" value="ACP-like"/>
    <property type="match status" value="1"/>
</dbReference>